<dbReference type="HAMAP" id="MF_01609">
    <property type="entry name" value="Glu_cys_ligase_2"/>
    <property type="match status" value="1"/>
</dbReference>
<dbReference type="InterPro" id="IPR006336">
    <property type="entry name" value="GCS2"/>
</dbReference>
<dbReference type="EC" id="6.3.2.2" evidence="4"/>
<dbReference type="GO" id="GO:0042398">
    <property type="term" value="P:modified amino acid biosynthetic process"/>
    <property type="evidence" value="ECO:0007669"/>
    <property type="project" value="InterPro"/>
</dbReference>
<evidence type="ECO:0000256" key="3">
    <source>
        <dbReference type="ARBA" id="ARBA00022840"/>
    </source>
</evidence>
<dbReference type="InterPro" id="IPR011793">
    <property type="entry name" value="YbdK"/>
</dbReference>
<keyword evidence="2 4" id="KW-0547">Nucleotide-binding</keyword>
<organism evidence="5 6">
    <name type="scientific">Pseudomonas putida</name>
    <name type="common">Arthrobacter siderocapsulatus</name>
    <dbReference type="NCBI Taxonomy" id="303"/>
    <lineage>
        <taxon>Bacteria</taxon>
        <taxon>Pseudomonadati</taxon>
        <taxon>Pseudomonadota</taxon>
        <taxon>Gammaproteobacteria</taxon>
        <taxon>Pseudomonadales</taxon>
        <taxon>Pseudomonadaceae</taxon>
        <taxon>Pseudomonas</taxon>
    </lineage>
</organism>
<reference evidence="5 6" key="1">
    <citation type="submission" date="2019-12" db="EMBL/GenBank/DDBJ databases">
        <title>complete genome sequences of Pseudomonas putida str. WP8-W18-CRE-01 isolated from wastewater treatment plant effluent.</title>
        <authorList>
            <person name="Sekizuka T."/>
            <person name="Itokawa K."/>
            <person name="Yatsu K."/>
            <person name="Inamine Y."/>
            <person name="Kuroda M."/>
        </authorList>
    </citation>
    <scope>NUCLEOTIDE SEQUENCE [LARGE SCALE GENOMIC DNA]</scope>
    <source>
        <strain evidence="5 6">WP8-W18-CRE-01</strain>
    </source>
</reference>
<dbReference type="InterPro" id="IPR014746">
    <property type="entry name" value="Gln_synth/guanido_kin_cat_dom"/>
</dbReference>
<protein>
    <recommendedName>
        <fullName evidence="4">Putative glutamate--cysteine ligase 2</fullName>
        <ecNumber evidence="4">6.3.2.2</ecNumber>
    </recommendedName>
    <alternativeName>
        <fullName evidence="4">Gamma-glutamylcysteine synthetase 2</fullName>
        <shortName evidence="4">GCS 2</shortName>
        <shortName evidence="4">Gamma-GCS 2</shortName>
    </alternativeName>
</protein>
<dbReference type="Gene3D" id="3.30.590.20">
    <property type="match status" value="1"/>
</dbReference>
<evidence type="ECO:0000313" key="6">
    <source>
        <dbReference type="Proteomes" id="UP000515680"/>
    </source>
</evidence>
<evidence type="ECO:0000256" key="1">
    <source>
        <dbReference type="ARBA" id="ARBA00022598"/>
    </source>
</evidence>
<comment type="similarity">
    <text evidence="4">Belongs to the glutamate--cysteine ligase type 2 family. YbdK subfamily.</text>
</comment>
<comment type="catalytic activity">
    <reaction evidence="4">
        <text>L-cysteine + L-glutamate + ATP = gamma-L-glutamyl-L-cysteine + ADP + phosphate + H(+)</text>
        <dbReference type="Rhea" id="RHEA:13285"/>
        <dbReference type="ChEBI" id="CHEBI:15378"/>
        <dbReference type="ChEBI" id="CHEBI:29985"/>
        <dbReference type="ChEBI" id="CHEBI:30616"/>
        <dbReference type="ChEBI" id="CHEBI:35235"/>
        <dbReference type="ChEBI" id="CHEBI:43474"/>
        <dbReference type="ChEBI" id="CHEBI:58173"/>
        <dbReference type="ChEBI" id="CHEBI:456216"/>
        <dbReference type="EC" id="6.3.2.2"/>
    </reaction>
</comment>
<gene>
    <name evidence="5" type="ORF">WP8W18C01_25790</name>
</gene>
<dbReference type="NCBIfam" id="NF010039">
    <property type="entry name" value="PRK13515.1"/>
    <property type="match status" value="1"/>
</dbReference>
<keyword evidence="1 4" id="KW-0436">Ligase</keyword>
<dbReference type="EMBL" id="AP022227">
    <property type="protein sequence ID" value="BBT40238.1"/>
    <property type="molecule type" value="Genomic_DNA"/>
</dbReference>
<evidence type="ECO:0000313" key="5">
    <source>
        <dbReference type="EMBL" id="BBT40238.1"/>
    </source>
</evidence>
<dbReference type="NCBIfam" id="TIGR02050">
    <property type="entry name" value="gshA_cyan_rel"/>
    <property type="match status" value="1"/>
</dbReference>
<comment type="function">
    <text evidence="4">ATP-dependent carboxylate-amine ligase which exhibits weak glutamate--cysteine ligase activity.</text>
</comment>
<evidence type="ECO:0000256" key="4">
    <source>
        <dbReference type="HAMAP-Rule" id="MF_01609"/>
    </source>
</evidence>
<proteinExistence type="inferred from homology"/>
<dbReference type="PANTHER" id="PTHR36510:SF1">
    <property type="entry name" value="GLUTAMATE--CYSTEINE LIGASE 2-RELATED"/>
    <property type="match status" value="1"/>
</dbReference>
<dbReference type="SUPFAM" id="SSF55931">
    <property type="entry name" value="Glutamine synthetase/guanido kinase"/>
    <property type="match status" value="1"/>
</dbReference>
<name>A0A6S5T9Y8_PSEPU</name>
<keyword evidence="3 4" id="KW-0067">ATP-binding</keyword>
<evidence type="ECO:0000256" key="2">
    <source>
        <dbReference type="ARBA" id="ARBA00022741"/>
    </source>
</evidence>
<accession>A0A6S5T9Y8</accession>
<dbReference type="Proteomes" id="UP000515680">
    <property type="component" value="Chromosome"/>
</dbReference>
<sequence>MGEGVQQPLSFGIEEEYLLVDLRSARVLATPSLAVARRCREVMGKYFAEEMFRSQIEVASPVFTHLHEAQGFLLDSRQRLGKALAQEGVGLYCAASHPSAQWLRQRARTTPHYRQVFDDYQHVARRSLLSGLHVHVGVPPGCDRIQLINRLLYWLPLFLVLSTSSPLWGGQDTGFMSYRRVICAEWPHMELPEPLADWEAYQRYRALLERTGALAKEGDFWWAIRPSRRFPTVELRICDACPRLEDVLCIAGLFRHLVQGLAVDHYDATPVNREVRWITQENYWRAKRHGRHGQFIGVHDQAQVTAEGWLAQLLAQFPADTLDAQRAALEAQRILREGTSADRQLHCLEQARSGGRDVRQALHAVVDQVLAEGAQQSASNPVGG</sequence>
<dbReference type="Pfam" id="PF04107">
    <property type="entry name" value="GCS2"/>
    <property type="match status" value="1"/>
</dbReference>
<dbReference type="PANTHER" id="PTHR36510">
    <property type="entry name" value="GLUTAMATE--CYSTEINE LIGASE 2-RELATED"/>
    <property type="match status" value="1"/>
</dbReference>
<dbReference type="InterPro" id="IPR050141">
    <property type="entry name" value="GCL_type2/YbdK_subfam"/>
</dbReference>
<dbReference type="AlphaFoldDB" id="A0A6S5T9Y8"/>
<dbReference type="GO" id="GO:0005524">
    <property type="term" value="F:ATP binding"/>
    <property type="evidence" value="ECO:0007669"/>
    <property type="project" value="UniProtKB-KW"/>
</dbReference>
<dbReference type="GO" id="GO:0004357">
    <property type="term" value="F:glutamate-cysteine ligase activity"/>
    <property type="evidence" value="ECO:0007669"/>
    <property type="project" value="UniProtKB-EC"/>
</dbReference>